<reference evidence="1" key="2">
    <citation type="journal article" date="2015" name="Fish Shellfish Immunol.">
        <title>Early steps in the European eel (Anguilla anguilla)-Vibrio vulnificus interaction in the gills: Role of the RtxA13 toxin.</title>
        <authorList>
            <person name="Callol A."/>
            <person name="Pajuelo D."/>
            <person name="Ebbesson L."/>
            <person name="Teles M."/>
            <person name="MacKenzie S."/>
            <person name="Amaro C."/>
        </authorList>
    </citation>
    <scope>NUCLEOTIDE SEQUENCE</scope>
</reference>
<evidence type="ECO:0000313" key="1">
    <source>
        <dbReference type="EMBL" id="JAH98232.1"/>
    </source>
</evidence>
<dbReference type="EMBL" id="GBXM01010345">
    <property type="protein sequence ID" value="JAH98232.1"/>
    <property type="molecule type" value="Transcribed_RNA"/>
</dbReference>
<proteinExistence type="predicted"/>
<accession>A0A0E9X6A2</accession>
<organism evidence="1">
    <name type="scientific">Anguilla anguilla</name>
    <name type="common">European freshwater eel</name>
    <name type="synonym">Muraena anguilla</name>
    <dbReference type="NCBI Taxonomy" id="7936"/>
    <lineage>
        <taxon>Eukaryota</taxon>
        <taxon>Metazoa</taxon>
        <taxon>Chordata</taxon>
        <taxon>Craniata</taxon>
        <taxon>Vertebrata</taxon>
        <taxon>Euteleostomi</taxon>
        <taxon>Actinopterygii</taxon>
        <taxon>Neopterygii</taxon>
        <taxon>Teleostei</taxon>
        <taxon>Anguilliformes</taxon>
        <taxon>Anguillidae</taxon>
        <taxon>Anguilla</taxon>
    </lineage>
</organism>
<protein>
    <submittedName>
        <fullName evidence="1">Uncharacterized protein</fullName>
    </submittedName>
</protein>
<name>A0A0E9X6A2_ANGAN</name>
<dbReference type="AlphaFoldDB" id="A0A0E9X6A2"/>
<sequence>MLQVEAATQKTVKRKSYCLFSPCTVHSTVFLSSFQSLTALSCCSTKPHSHLQYERYQKRQSYMWLKSWSTTINED</sequence>
<reference evidence="1" key="1">
    <citation type="submission" date="2014-11" db="EMBL/GenBank/DDBJ databases">
        <authorList>
            <person name="Amaro Gonzalez C."/>
        </authorList>
    </citation>
    <scope>NUCLEOTIDE SEQUENCE</scope>
</reference>